<reference evidence="4" key="1">
    <citation type="journal article" date="2021" name="PeerJ">
        <title>Extensive microbial diversity within the chicken gut microbiome revealed by metagenomics and culture.</title>
        <authorList>
            <person name="Gilroy R."/>
            <person name="Ravi A."/>
            <person name="Getino M."/>
            <person name="Pursley I."/>
            <person name="Horton D.L."/>
            <person name="Alikhan N.F."/>
            <person name="Baker D."/>
            <person name="Gharbi K."/>
            <person name="Hall N."/>
            <person name="Watson M."/>
            <person name="Adriaenssens E.M."/>
            <person name="Foster-Nyarko E."/>
            <person name="Jarju S."/>
            <person name="Secka A."/>
            <person name="Antonio M."/>
            <person name="Oren A."/>
            <person name="Chaudhuri R.R."/>
            <person name="La Ragione R."/>
            <person name="Hildebrand F."/>
            <person name="Pallen M.J."/>
        </authorList>
    </citation>
    <scope>NUCLEOTIDE SEQUENCE</scope>
    <source>
        <strain evidence="4">ChiBcec16_6824</strain>
    </source>
</reference>
<dbReference type="InterPro" id="IPR001119">
    <property type="entry name" value="SLH_dom"/>
</dbReference>
<evidence type="ECO:0000256" key="2">
    <source>
        <dbReference type="SAM" id="SignalP"/>
    </source>
</evidence>
<keyword evidence="2" id="KW-0732">Signal</keyword>
<protein>
    <submittedName>
        <fullName evidence="4">S-layer homology domain-containing protein</fullName>
    </submittedName>
</protein>
<evidence type="ECO:0000313" key="4">
    <source>
        <dbReference type="EMBL" id="HIY21145.1"/>
    </source>
</evidence>
<dbReference type="AlphaFoldDB" id="A0A9D1Y7U7"/>
<feature type="chain" id="PRO_5038363424" evidence="2">
    <location>
        <begin position="27"/>
        <end position="801"/>
    </location>
</feature>
<feature type="domain" description="SLH" evidence="3">
    <location>
        <begin position="92"/>
        <end position="179"/>
    </location>
</feature>
<sequence>MKLKRILAALMALALAAGLLVLPTGAASSGSAFVDIQDPQVAEAAELLRLLGVVEGTGGGSFRPNNTLTRAEFCKMVVDVMGKGDLEPAQRGRTIFLDVGPKHWARGYVNLASSLTTSGELAQTSSTQNSEEKPTAAADRIIMGVGNGNFEPDRPISYGEAVAILTRILGYTTGDIAPGSTWYDGYLAVGATTGLTDGINRTGGSSLTRAEAARLFENLIFAKGKGEDTCYLVSKLGGTLTDDVVLLALKNDAGTGSSTVTVASAGGTNSPKTERLDLSSQLLGVRGQMVQDKSGKFLTLRPNEGDTIRRITINGKVDANYVTANGEQITIAPDTVVWKSGEATTFEKVWSYLYNGTPLTLCYGPSGKLDYVYISAASQASDEVLVARTKPDGTHNPFITLVDRGDYKLYKNGVPATVADLRQYDVATYDAGSGILSVSDLRLTGYYENATPNSSAPTTVTMLGQEFTVLPGAIEDLKGFRPGQQMTLLFTSDGRVAGALDPEVARSTTVGVVEECSDGTAKVKPLLRFWNSKGEEVVFQGKTGLGPTESAKLVGQLVTVSSNKDRMYLSRLSSGSSVSGTLNVAQRTLNGVALAENVRMFERVGTSEPKEITFEQLTRDTVPGTKIVYAGRDYAGKYSILVFDDVTGDQYTYGYSIFKGAEAVDPGSMSYSNAHLSVENGGGTLSVVCGGTFQNRTVMGIAPSVETLDGEHKLAGYVTLQQANGVVRGGYDPETHTLQVGEERFPISQDVWCYNRSTGYWFEGKTGYERFEQARAYSEQMRVYYDKSPREGGKIRMVVVD</sequence>
<dbReference type="Proteomes" id="UP000823868">
    <property type="component" value="Unassembled WGS sequence"/>
</dbReference>
<dbReference type="EMBL" id="DXDX01000079">
    <property type="protein sequence ID" value="HIY21145.1"/>
    <property type="molecule type" value="Genomic_DNA"/>
</dbReference>
<name>A0A9D1Y7U7_9FIRM</name>
<dbReference type="Pfam" id="PF00395">
    <property type="entry name" value="SLH"/>
    <property type="match status" value="2"/>
</dbReference>
<gene>
    <name evidence="4" type="ORF">H9841_04480</name>
</gene>
<dbReference type="PROSITE" id="PS51272">
    <property type="entry name" value="SLH"/>
    <property type="match status" value="2"/>
</dbReference>
<feature type="signal peptide" evidence="2">
    <location>
        <begin position="1"/>
        <end position="26"/>
    </location>
</feature>
<keyword evidence="1" id="KW-0677">Repeat</keyword>
<evidence type="ECO:0000259" key="3">
    <source>
        <dbReference type="PROSITE" id="PS51272"/>
    </source>
</evidence>
<evidence type="ECO:0000313" key="5">
    <source>
        <dbReference type="Proteomes" id="UP000823868"/>
    </source>
</evidence>
<proteinExistence type="predicted"/>
<evidence type="ECO:0000256" key="1">
    <source>
        <dbReference type="ARBA" id="ARBA00022737"/>
    </source>
</evidence>
<organism evidence="4 5">
    <name type="scientific">Candidatus Flavonifractor merdigallinarum</name>
    <dbReference type="NCBI Taxonomy" id="2838589"/>
    <lineage>
        <taxon>Bacteria</taxon>
        <taxon>Bacillati</taxon>
        <taxon>Bacillota</taxon>
        <taxon>Clostridia</taxon>
        <taxon>Eubacteriales</taxon>
        <taxon>Oscillospiraceae</taxon>
        <taxon>Flavonifractor</taxon>
    </lineage>
</organism>
<reference evidence="4" key="2">
    <citation type="submission" date="2021-04" db="EMBL/GenBank/DDBJ databases">
        <authorList>
            <person name="Gilroy R."/>
        </authorList>
    </citation>
    <scope>NUCLEOTIDE SEQUENCE</scope>
    <source>
        <strain evidence="4">ChiBcec16_6824</strain>
    </source>
</reference>
<accession>A0A9D1Y7U7</accession>
<comment type="caution">
    <text evidence="4">The sequence shown here is derived from an EMBL/GenBank/DDBJ whole genome shotgun (WGS) entry which is preliminary data.</text>
</comment>
<feature type="domain" description="SLH" evidence="3">
    <location>
        <begin position="28"/>
        <end position="91"/>
    </location>
</feature>